<dbReference type="SUPFAM" id="SSF53474">
    <property type="entry name" value="alpha/beta-Hydrolases"/>
    <property type="match status" value="1"/>
</dbReference>
<dbReference type="PROSITE" id="PS00122">
    <property type="entry name" value="CARBOXYLESTERASE_B_1"/>
    <property type="match status" value="1"/>
</dbReference>
<comment type="similarity">
    <text evidence="1 6">Belongs to the type-B carboxylesterase/lipase family.</text>
</comment>
<name>A0A8K0CT07_IGNLU</name>
<evidence type="ECO:0000256" key="2">
    <source>
        <dbReference type="ARBA" id="ARBA00022487"/>
    </source>
</evidence>
<dbReference type="PANTHER" id="PTHR43142:SF1">
    <property type="entry name" value="CARBOXYLIC ESTER HYDROLASE"/>
    <property type="match status" value="1"/>
</dbReference>
<comment type="caution">
    <text evidence="8">The sequence shown here is derived from an EMBL/GenBank/DDBJ whole genome shotgun (WGS) entry which is preliminary data.</text>
</comment>
<dbReference type="PANTHER" id="PTHR43142">
    <property type="entry name" value="CARBOXYLIC ESTER HYDROLASE"/>
    <property type="match status" value="1"/>
</dbReference>
<evidence type="ECO:0000256" key="3">
    <source>
        <dbReference type="ARBA" id="ARBA00022801"/>
    </source>
</evidence>
<dbReference type="InterPro" id="IPR029058">
    <property type="entry name" value="AB_hydrolase_fold"/>
</dbReference>
<keyword evidence="2" id="KW-0719">Serine esterase</keyword>
<feature type="non-terminal residue" evidence="8">
    <location>
        <position position="409"/>
    </location>
</feature>
<evidence type="ECO:0000313" key="8">
    <source>
        <dbReference type="EMBL" id="KAF2889060.1"/>
    </source>
</evidence>
<keyword evidence="3 6" id="KW-0378">Hydrolase</keyword>
<keyword evidence="6" id="KW-0732">Signal</keyword>
<keyword evidence="4" id="KW-1015">Disulfide bond</keyword>
<dbReference type="EC" id="3.1.1.-" evidence="6"/>
<organism evidence="8 9">
    <name type="scientific">Ignelater luminosus</name>
    <name type="common">Cucubano</name>
    <name type="synonym">Pyrophorus luminosus</name>
    <dbReference type="NCBI Taxonomy" id="2038154"/>
    <lineage>
        <taxon>Eukaryota</taxon>
        <taxon>Metazoa</taxon>
        <taxon>Ecdysozoa</taxon>
        <taxon>Arthropoda</taxon>
        <taxon>Hexapoda</taxon>
        <taxon>Insecta</taxon>
        <taxon>Pterygota</taxon>
        <taxon>Neoptera</taxon>
        <taxon>Endopterygota</taxon>
        <taxon>Coleoptera</taxon>
        <taxon>Polyphaga</taxon>
        <taxon>Elateriformia</taxon>
        <taxon>Elateroidea</taxon>
        <taxon>Elateridae</taxon>
        <taxon>Agrypninae</taxon>
        <taxon>Pyrophorini</taxon>
        <taxon>Ignelater</taxon>
    </lineage>
</organism>
<feature type="signal peptide" evidence="6">
    <location>
        <begin position="1"/>
        <end position="19"/>
    </location>
</feature>
<dbReference type="OrthoDB" id="19653at2759"/>
<gene>
    <name evidence="8" type="ORF">ILUMI_17113</name>
</gene>
<dbReference type="Pfam" id="PF00135">
    <property type="entry name" value="COesterase"/>
    <property type="match status" value="1"/>
</dbReference>
<dbReference type="EMBL" id="VTPC01071211">
    <property type="protein sequence ID" value="KAF2889060.1"/>
    <property type="molecule type" value="Genomic_DNA"/>
</dbReference>
<dbReference type="Proteomes" id="UP000801492">
    <property type="component" value="Unassembled WGS sequence"/>
</dbReference>
<dbReference type="AlphaFoldDB" id="A0A8K0CT07"/>
<evidence type="ECO:0000259" key="7">
    <source>
        <dbReference type="Pfam" id="PF00135"/>
    </source>
</evidence>
<evidence type="ECO:0000256" key="4">
    <source>
        <dbReference type="ARBA" id="ARBA00023157"/>
    </source>
</evidence>
<protein>
    <recommendedName>
        <fullName evidence="6">Carboxylic ester hydrolase</fullName>
        <ecNumber evidence="6">3.1.1.-</ecNumber>
    </recommendedName>
</protein>
<keyword evidence="5" id="KW-0325">Glycoprotein</keyword>
<evidence type="ECO:0000256" key="6">
    <source>
        <dbReference type="RuleBase" id="RU361235"/>
    </source>
</evidence>
<evidence type="ECO:0000313" key="9">
    <source>
        <dbReference type="Proteomes" id="UP000801492"/>
    </source>
</evidence>
<evidence type="ECO:0000256" key="1">
    <source>
        <dbReference type="ARBA" id="ARBA00005964"/>
    </source>
</evidence>
<reference evidence="8" key="1">
    <citation type="submission" date="2019-08" db="EMBL/GenBank/DDBJ databases">
        <title>The genome of the North American firefly Photinus pyralis.</title>
        <authorList>
            <consortium name="Photinus pyralis genome working group"/>
            <person name="Fallon T.R."/>
            <person name="Sander Lower S.E."/>
            <person name="Weng J.-K."/>
        </authorList>
    </citation>
    <scope>NUCLEOTIDE SEQUENCE</scope>
    <source>
        <strain evidence="8">TRF0915ILg1</strain>
        <tissue evidence="8">Whole body</tissue>
    </source>
</reference>
<sequence length="409" mass="45572">MNASVVLVFSLSICYCCFANKNELKIKIDKGIIKGAYRKSLKGRPIMAFTGIPYAKPPIGKLRFMPPVEPTPWKNILDATKPHARCTQIDIFVNNYTLQGQENCLFVNVYKPKIKSKHDLLPVLFFIHGGGFTSGHANPNLYGPDLLLDKDIILVTINYRLGILGFLSTEDKVVPGNNGLKDQSFALKWAKKNIIHFGGDPDRITIFGQSAGAASVHFHYLSPLSRGLFTAAIAHSGASNSLWTIAPKGQAIRNTKRLGKLLNCTTNSTKDLVECLRKVKAFDIVKKDNAFMEFSYDPVVPFKPVIEPNLKSAFITKHPFDVIRSGEYLNVPLVFGITTDDGAFKSASLFNDSRLIDKLRKEFDSIIPMALLYNETATKADTKSITAKIKKFYFENRTIDNKAKTELTD</sequence>
<feature type="domain" description="Carboxylesterase type B" evidence="7">
    <location>
        <begin position="24"/>
        <end position="403"/>
    </location>
</feature>
<keyword evidence="9" id="KW-1185">Reference proteome</keyword>
<dbReference type="GO" id="GO:0052689">
    <property type="term" value="F:carboxylic ester hydrolase activity"/>
    <property type="evidence" value="ECO:0007669"/>
    <property type="project" value="UniProtKB-KW"/>
</dbReference>
<dbReference type="InterPro" id="IPR019826">
    <property type="entry name" value="Carboxylesterase_B_AS"/>
</dbReference>
<accession>A0A8K0CT07</accession>
<feature type="chain" id="PRO_5035488140" description="Carboxylic ester hydrolase" evidence="6">
    <location>
        <begin position="20"/>
        <end position="409"/>
    </location>
</feature>
<dbReference type="Gene3D" id="3.40.50.1820">
    <property type="entry name" value="alpha/beta hydrolase"/>
    <property type="match status" value="1"/>
</dbReference>
<dbReference type="InterPro" id="IPR002018">
    <property type="entry name" value="CarbesteraseB"/>
</dbReference>
<proteinExistence type="inferred from homology"/>
<evidence type="ECO:0000256" key="5">
    <source>
        <dbReference type="ARBA" id="ARBA00023180"/>
    </source>
</evidence>